<feature type="coiled-coil region" evidence="3">
    <location>
        <begin position="74"/>
        <end position="101"/>
    </location>
</feature>
<dbReference type="OrthoDB" id="248120at2759"/>
<keyword evidence="5" id="KW-1185">Reference proteome</keyword>
<dbReference type="Gene3D" id="1.10.287.370">
    <property type="match status" value="1"/>
</dbReference>
<dbReference type="SUPFAM" id="SSF46579">
    <property type="entry name" value="Prefoldin"/>
    <property type="match status" value="1"/>
</dbReference>
<dbReference type="PANTHER" id="PTHR21431">
    <property type="entry name" value="PREFOLDIN SUBUNIT 6"/>
    <property type="match status" value="1"/>
</dbReference>
<dbReference type="GO" id="GO:0005737">
    <property type="term" value="C:cytoplasm"/>
    <property type="evidence" value="ECO:0007669"/>
    <property type="project" value="TreeGrafter"/>
</dbReference>
<name>A0A6A7BWQ7_9PEZI</name>
<dbReference type="Pfam" id="PF01920">
    <property type="entry name" value="Prefoldin_2"/>
    <property type="match status" value="1"/>
</dbReference>
<gene>
    <name evidence="4" type="ORF">K470DRAFT_271451</name>
</gene>
<dbReference type="AlphaFoldDB" id="A0A6A7BWQ7"/>
<keyword evidence="3" id="KW-0175">Coiled coil</keyword>
<dbReference type="PANTHER" id="PTHR21431:SF0">
    <property type="entry name" value="PREFOLDIN SUBUNIT 6"/>
    <property type="match status" value="1"/>
</dbReference>
<evidence type="ECO:0000256" key="1">
    <source>
        <dbReference type="ARBA" id="ARBA00008045"/>
    </source>
</evidence>
<dbReference type="EMBL" id="MU005991">
    <property type="protein sequence ID" value="KAF2859563.1"/>
    <property type="molecule type" value="Genomic_DNA"/>
</dbReference>
<evidence type="ECO:0000313" key="4">
    <source>
        <dbReference type="EMBL" id="KAF2859563.1"/>
    </source>
</evidence>
<dbReference type="InterPro" id="IPR009053">
    <property type="entry name" value="Prefoldin"/>
</dbReference>
<sequence length="117" mass="13287">MSLQTKSEEFNTLQNEQSNLIQARSKLDSQRQENLSVQNEFNGLNEEAKVFKLVGPVLLKQDLDEAKTTVSGRLEFIGNEIKRVEREIEGNKEKSETLRGEIMSLQAQQQQYEGGTA</sequence>
<reference evidence="4" key="1">
    <citation type="journal article" date="2020" name="Stud. Mycol.">
        <title>101 Dothideomycetes genomes: a test case for predicting lifestyles and emergence of pathogens.</title>
        <authorList>
            <person name="Haridas S."/>
            <person name="Albert R."/>
            <person name="Binder M."/>
            <person name="Bloem J."/>
            <person name="Labutti K."/>
            <person name="Salamov A."/>
            <person name="Andreopoulos B."/>
            <person name="Baker S."/>
            <person name="Barry K."/>
            <person name="Bills G."/>
            <person name="Bluhm B."/>
            <person name="Cannon C."/>
            <person name="Castanera R."/>
            <person name="Culley D."/>
            <person name="Daum C."/>
            <person name="Ezra D."/>
            <person name="Gonzalez J."/>
            <person name="Henrissat B."/>
            <person name="Kuo A."/>
            <person name="Liang C."/>
            <person name="Lipzen A."/>
            <person name="Lutzoni F."/>
            <person name="Magnuson J."/>
            <person name="Mondo S."/>
            <person name="Nolan M."/>
            <person name="Ohm R."/>
            <person name="Pangilinan J."/>
            <person name="Park H.-J."/>
            <person name="Ramirez L."/>
            <person name="Alfaro M."/>
            <person name="Sun H."/>
            <person name="Tritt A."/>
            <person name="Yoshinaga Y."/>
            <person name="Zwiers L.-H."/>
            <person name="Turgeon B."/>
            <person name="Goodwin S."/>
            <person name="Spatafora J."/>
            <person name="Crous P."/>
            <person name="Grigoriev I."/>
        </authorList>
    </citation>
    <scope>NUCLEOTIDE SEQUENCE</scope>
    <source>
        <strain evidence="4">CBS 480.64</strain>
    </source>
</reference>
<dbReference type="FunFam" id="1.10.287.370:FF:000003">
    <property type="entry name" value="Prefoldin subunit 6"/>
    <property type="match status" value="1"/>
</dbReference>
<dbReference type="GO" id="GO:0051131">
    <property type="term" value="P:chaperone-mediated protein complex assembly"/>
    <property type="evidence" value="ECO:0007669"/>
    <property type="project" value="TreeGrafter"/>
</dbReference>
<dbReference type="InterPro" id="IPR002777">
    <property type="entry name" value="PFD_beta-like"/>
</dbReference>
<feature type="coiled-coil region" evidence="3">
    <location>
        <begin position="13"/>
        <end position="47"/>
    </location>
</feature>
<dbReference type="GO" id="GO:0016272">
    <property type="term" value="C:prefoldin complex"/>
    <property type="evidence" value="ECO:0007669"/>
    <property type="project" value="InterPro"/>
</dbReference>
<dbReference type="CDD" id="cd23161">
    <property type="entry name" value="Prefoldin_6"/>
    <property type="match status" value="1"/>
</dbReference>
<evidence type="ECO:0000256" key="3">
    <source>
        <dbReference type="SAM" id="Coils"/>
    </source>
</evidence>
<evidence type="ECO:0000313" key="5">
    <source>
        <dbReference type="Proteomes" id="UP000799421"/>
    </source>
</evidence>
<accession>A0A6A7BWQ7</accession>
<protein>
    <submittedName>
        <fullName evidence="4">Prefoldin beta-like protein</fullName>
    </submittedName>
</protein>
<dbReference type="GO" id="GO:0051087">
    <property type="term" value="F:protein-folding chaperone binding"/>
    <property type="evidence" value="ECO:0007669"/>
    <property type="project" value="TreeGrafter"/>
</dbReference>
<evidence type="ECO:0000256" key="2">
    <source>
        <dbReference type="ARBA" id="ARBA00023186"/>
    </source>
</evidence>
<keyword evidence="2" id="KW-0143">Chaperone</keyword>
<dbReference type="Proteomes" id="UP000799421">
    <property type="component" value="Unassembled WGS sequence"/>
</dbReference>
<dbReference type="GO" id="GO:0051082">
    <property type="term" value="F:unfolded protein binding"/>
    <property type="evidence" value="ECO:0007669"/>
    <property type="project" value="InterPro"/>
</dbReference>
<dbReference type="GO" id="GO:0006457">
    <property type="term" value="P:protein folding"/>
    <property type="evidence" value="ECO:0007669"/>
    <property type="project" value="InterPro"/>
</dbReference>
<organism evidence="4 5">
    <name type="scientific">Piedraia hortae CBS 480.64</name>
    <dbReference type="NCBI Taxonomy" id="1314780"/>
    <lineage>
        <taxon>Eukaryota</taxon>
        <taxon>Fungi</taxon>
        <taxon>Dikarya</taxon>
        <taxon>Ascomycota</taxon>
        <taxon>Pezizomycotina</taxon>
        <taxon>Dothideomycetes</taxon>
        <taxon>Dothideomycetidae</taxon>
        <taxon>Capnodiales</taxon>
        <taxon>Piedraiaceae</taxon>
        <taxon>Piedraia</taxon>
    </lineage>
</organism>
<proteinExistence type="inferred from homology"/>
<comment type="similarity">
    <text evidence="1">Belongs to the prefoldin subunit beta family.</text>
</comment>